<feature type="compositionally biased region" description="Basic and acidic residues" evidence="5">
    <location>
        <begin position="288"/>
        <end position="302"/>
    </location>
</feature>
<dbReference type="PANTHER" id="PTHR33798">
    <property type="entry name" value="FLAVOPROTEIN OXYGENASE"/>
    <property type="match status" value="1"/>
</dbReference>
<feature type="domain" description="Flavin reductase like" evidence="6">
    <location>
        <begin position="73"/>
        <end position="233"/>
    </location>
</feature>
<dbReference type="STRING" id="743788.S8DT75"/>
<dbReference type="OrthoDB" id="298012at2759"/>
<gene>
    <name evidence="7" type="ORF">FOMPIDRAFT_1053884</name>
</gene>
<evidence type="ECO:0000256" key="1">
    <source>
        <dbReference type="ARBA" id="ARBA00001917"/>
    </source>
</evidence>
<dbReference type="Pfam" id="PF01613">
    <property type="entry name" value="Flavin_Reduct"/>
    <property type="match status" value="1"/>
</dbReference>
<dbReference type="GO" id="GO:0010181">
    <property type="term" value="F:FMN binding"/>
    <property type="evidence" value="ECO:0007669"/>
    <property type="project" value="InterPro"/>
</dbReference>
<keyword evidence="3" id="KW-0288">FMN</keyword>
<protein>
    <recommendedName>
        <fullName evidence="6">Flavin reductase like domain-containing protein</fullName>
    </recommendedName>
</protein>
<keyword evidence="8" id="KW-1185">Reference proteome</keyword>
<dbReference type="Gene3D" id="2.30.110.10">
    <property type="entry name" value="Electron Transport, Fmn-binding Protein, Chain A"/>
    <property type="match status" value="1"/>
</dbReference>
<dbReference type="Proteomes" id="UP000015241">
    <property type="component" value="Unassembled WGS sequence"/>
</dbReference>
<proteinExistence type="inferred from homology"/>
<dbReference type="SUPFAM" id="SSF50475">
    <property type="entry name" value="FMN-binding split barrel"/>
    <property type="match status" value="1"/>
</dbReference>
<evidence type="ECO:0000256" key="4">
    <source>
        <dbReference type="ARBA" id="ARBA00038054"/>
    </source>
</evidence>
<dbReference type="InParanoid" id="S8DT75"/>
<sequence>MATSAATQTNALGPYDHAAEARFIVPPNPEWSFGQPISTTPEGRAWMEGAKEGWKVIDAETEDPTAMYKLMISGVVPRPIAFVSSVSADGVENLAPFSWFNMVTGNPPIVSIGILNNPKAPSGLKDTAANILATKGFTVNLISEPFVHNANACSVDAPADVSEWDLSGLTRAPSIHVAAPRVLESAFALECTLFASHDITHPATGAVTTTLVLGLVKAVHVRKDMLTSRGLVDPARLRAVGKMGDITYARQGAMFRIPRPGWTPEMLREAAFHPAVTGKRGSGEGEGPELREAERWGGVRGR</sequence>
<dbReference type="InterPro" id="IPR012349">
    <property type="entry name" value="Split_barrel_FMN-bd"/>
</dbReference>
<evidence type="ECO:0000313" key="8">
    <source>
        <dbReference type="Proteomes" id="UP000015241"/>
    </source>
</evidence>
<dbReference type="InterPro" id="IPR002563">
    <property type="entry name" value="Flavin_Rdtase-like_dom"/>
</dbReference>
<evidence type="ECO:0000256" key="5">
    <source>
        <dbReference type="SAM" id="MobiDB-lite"/>
    </source>
</evidence>
<keyword evidence="2" id="KW-0285">Flavoprotein</keyword>
<dbReference type="EMBL" id="KE504200">
    <property type="protein sequence ID" value="EPS95792.1"/>
    <property type="molecule type" value="Genomic_DNA"/>
</dbReference>
<reference evidence="7 8" key="1">
    <citation type="journal article" date="2012" name="Science">
        <title>The Paleozoic origin of enzymatic lignin decomposition reconstructed from 31 fungal genomes.</title>
        <authorList>
            <person name="Floudas D."/>
            <person name="Binder M."/>
            <person name="Riley R."/>
            <person name="Barry K."/>
            <person name="Blanchette R.A."/>
            <person name="Henrissat B."/>
            <person name="Martinez A.T."/>
            <person name="Otillar R."/>
            <person name="Spatafora J.W."/>
            <person name="Yadav J.S."/>
            <person name="Aerts A."/>
            <person name="Benoit I."/>
            <person name="Boyd A."/>
            <person name="Carlson A."/>
            <person name="Copeland A."/>
            <person name="Coutinho P.M."/>
            <person name="de Vries R.P."/>
            <person name="Ferreira P."/>
            <person name="Findley K."/>
            <person name="Foster B."/>
            <person name="Gaskell J."/>
            <person name="Glotzer D."/>
            <person name="Gorecki P."/>
            <person name="Heitman J."/>
            <person name="Hesse C."/>
            <person name="Hori C."/>
            <person name="Igarashi K."/>
            <person name="Jurgens J.A."/>
            <person name="Kallen N."/>
            <person name="Kersten P."/>
            <person name="Kohler A."/>
            <person name="Kuees U."/>
            <person name="Kumar T.K.A."/>
            <person name="Kuo A."/>
            <person name="LaButti K."/>
            <person name="Larrondo L.F."/>
            <person name="Lindquist E."/>
            <person name="Ling A."/>
            <person name="Lombard V."/>
            <person name="Lucas S."/>
            <person name="Lundell T."/>
            <person name="Martin R."/>
            <person name="McLaughlin D.J."/>
            <person name="Morgenstern I."/>
            <person name="Morin E."/>
            <person name="Murat C."/>
            <person name="Nagy L.G."/>
            <person name="Nolan M."/>
            <person name="Ohm R.A."/>
            <person name="Patyshakuliyeva A."/>
            <person name="Rokas A."/>
            <person name="Ruiz-Duenas F.J."/>
            <person name="Sabat G."/>
            <person name="Salamov A."/>
            <person name="Samejima M."/>
            <person name="Schmutz J."/>
            <person name="Slot J.C."/>
            <person name="St John F."/>
            <person name="Stenlid J."/>
            <person name="Sun H."/>
            <person name="Sun S."/>
            <person name="Syed K."/>
            <person name="Tsang A."/>
            <person name="Wiebenga A."/>
            <person name="Young D."/>
            <person name="Pisabarro A."/>
            <person name="Eastwood D.C."/>
            <person name="Martin F."/>
            <person name="Cullen D."/>
            <person name="Grigoriev I.V."/>
            <person name="Hibbett D.S."/>
        </authorList>
    </citation>
    <scope>NUCLEOTIDE SEQUENCE</scope>
    <source>
        <strain evidence="8">FP-58527</strain>
    </source>
</reference>
<dbReference type="AlphaFoldDB" id="S8DT75"/>
<evidence type="ECO:0000256" key="3">
    <source>
        <dbReference type="ARBA" id="ARBA00022643"/>
    </source>
</evidence>
<dbReference type="eggNOG" id="ENOG502SN0M">
    <property type="taxonomic scope" value="Eukaryota"/>
</dbReference>
<organism evidence="7 8">
    <name type="scientific">Fomitopsis schrenkii</name>
    <name type="common">Brown rot fungus</name>
    <dbReference type="NCBI Taxonomy" id="2126942"/>
    <lineage>
        <taxon>Eukaryota</taxon>
        <taxon>Fungi</taxon>
        <taxon>Dikarya</taxon>
        <taxon>Basidiomycota</taxon>
        <taxon>Agaricomycotina</taxon>
        <taxon>Agaricomycetes</taxon>
        <taxon>Polyporales</taxon>
        <taxon>Fomitopsis</taxon>
    </lineage>
</organism>
<evidence type="ECO:0000259" key="6">
    <source>
        <dbReference type="SMART" id="SM00903"/>
    </source>
</evidence>
<dbReference type="PANTHER" id="PTHR33798:SF5">
    <property type="entry name" value="FLAVIN REDUCTASE LIKE DOMAIN-CONTAINING PROTEIN"/>
    <property type="match status" value="1"/>
</dbReference>
<feature type="region of interest" description="Disordered" evidence="5">
    <location>
        <begin position="276"/>
        <end position="302"/>
    </location>
</feature>
<comment type="similarity">
    <text evidence="4">Belongs to the flavoredoxin family.</text>
</comment>
<evidence type="ECO:0000313" key="7">
    <source>
        <dbReference type="EMBL" id="EPS95792.1"/>
    </source>
</evidence>
<evidence type="ECO:0000256" key="2">
    <source>
        <dbReference type="ARBA" id="ARBA00022630"/>
    </source>
</evidence>
<comment type="cofactor">
    <cofactor evidence="1">
        <name>FMN</name>
        <dbReference type="ChEBI" id="CHEBI:58210"/>
    </cofactor>
</comment>
<dbReference type="SMART" id="SM00903">
    <property type="entry name" value="Flavin_Reduct"/>
    <property type="match status" value="1"/>
</dbReference>
<dbReference type="HOGENOM" id="CLU_059021_3_0_1"/>
<name>S8DT75_FOMSC</name>
<accession>S8DT75</accession>